<reference evidence="1 2" key="1">
    <citation type="submission" date="2007-10" db="EMBL/GenBank/DDBJ databases">
        <title>Complete sequence of Shewanella pealeana ATCC 700345.</title>
        <authorList>
            <consortium name="US DOE Joint Genome Institute"/>
            <person name="Copeland A."/>
            <person name="Lucas S."/>
            <person name="Lapidus A."/>
            <person name="Barry K."/>
            <person name="Glavina del Rio T."/>
            <person name="Dalin E."/>
            <person name="Tice H."/>
            <person name="Pitluck S."/>
            <person name="Chertkov O."/>
            <person name="Brettin T."/>
            <person name="Bruce D."/>
            <person name="Detter J.C."/>
            <person name="Han C."/>
            <person name="Schmutz J."/>
            <person name="Larimer F."/>
            <person name="Land M."/>
            <person name="Hauser L."/>
            <person name="Kyrpides N."/>
            <person name="Kim E."/>
            <person name="Zhao J.-S.Z."/>
            <person name="Manno D."/>
            <person name="Hawari J."/>
            <person name="Richardson P."/>
        </authorList>
    </citation>
    <scope>NUCLEOTIDE SEQUENCE [LARGE SCALE GENOMIC DNA]</scope>
    <source>
        <strain evidence="2">ATCC 700345 / ANG-SQ1</strain>
    </source>
</reference>
<dbReference type="InterPro" id="IPR029045">
    <property type="entry name" value="ClpP/crotonase-like_dom_sf"/>
</dbReference>
<dbReference type="Gene3D" id="3.90.226.10">
    <property type="entry name" value="2-enoyl-CoA Hydratase, Chain A, domain 1"/>
    <property type="match status" value="1"/>
</dbReference>
<evidence type="ECO:0000313" key="1">
    <source>
        <dbReference type="EMBL" id="ABV85987.1"/>
    </source>
</evidence>
<dbReference type="RefSeq" id="WP_012153925.1">
    <property type="nucleotide sequence ID" value="NC_009901.1"/>
</dbReference>
<dbReference type="Proteomes" id="UP000002608">
    <property type="component" value="Chromosome"/>
</dbReference>
<name>A8H0A0_SHEPA</name>
<accession>A8H0A0</accession>
<evidence type="ECO:0000313" key="2">
    <source>
        <dbReference type="Proteomes" id="UP000002608"/>
    </source>
</evidence>
<dbReference type="SUPFAM" id="SSF52096">
    <property type="entry name" value="ClpP/crotonase"/>
    <property type="match status" value="1"/>
</dbReference>
<dbReference type="AlphaFoldDB" id="A8H0A0"/>
<dbReference type="KEGG" id="spl:Spea_0660"/>
<evidence type="ECO:0008006" key="3">
    <source>
        <dbReference type="Google" id="ProtNLM"/>
    </source>
</evidence>
<dbReference type="eggNOG" id="COG0793">
    <property type="taxonomic scope" value="Bacteria"/>
</dbReference>
<gene>
    <name evidence="1" type="ordered locus">Spea_0660</name>
</gene>
<dbReference type="STRING" id="398579.Spea_0660"/>
<dbReference type="OrthoDB" id="6250179at2"/>
<organism evidence="1 2">
    <name type="scientific">Shewanella pealeana (strain ATCC 700345 / ANG-SQ1)</name>
    <dbReference type="NCBI Taxonomy" id="398579"/>
    <lineage>
        <taxon>Bacteria</taxon>
        <taxon>Pseudomonadati</taxon>
        <taxon>Pseudomonadota</taxon>
        <taxon>Gammaproteobacteria</taxon>
        <taxon>Alteromonadales</taxon>
        <taxon>Shewanellaceae</taxon>
        <taxon>Shewanella</taxon>
    </lineage>
</organism>
<dbReference type="EMBL" id="CP000851">
    <property type="protein sequence ID" value="ABV85987.1"/>
    <property type="molecule type" value="Genomic_DNA"/>
</dbReference>
<keyword evidence="2" id="KW-1185">Reference proteome</keyword>
<proteinExistence type="predicted"/>
<dbReference type="HOGENOM" id="CLU_522627_0_0_6"/>
<sequence>MTLSYKSIFGAFTLVISLSAALLSYQLFFPKQIKTELNHRQYQQDLLMFLEATKQHSAFAAIEPQRLITITETASRLMLEASGFNHSTLLQQQLQQLLSQLNDPAAIALAHNSTSLEMLPFEPIFDGQNWQAFTPQGRLMEPDFPYLSHIDGIPISRWVQASQHYLTNALKHSSVAQATWIKQIGQLRAEIGLRASNESVITLSDGETSVQRSLSLVQHNKLQTKVPVKQDKASTSQAQIFRLPSQVDAETLLSLTHQLTSQQADDHIGSPSSALIIDIREIKQPQQQLTAWLSKHFSHAVGNDGDGYVDNKFKHQAIAVLQYKRFATARADRIASQYPPMEQLSFFEQIELNNRGFDNDLIQDSPFSDYLIRKRPTFDEAPTTVAGLQVFLRIDASCEQECEWLALASKQWPQVSLIGETSRGSLSPLHRFTLPNSGIKIQFSSALVYETNGQLLSGVGIDPELQLQQQAFRKHNIDELITEKWLAKTSTANINRAP</sequence>
<protein>
    <recommendedName>
        <fullName evidence="3">Tail specific protease domain-containing protein</fullName>
    </recommendedName>
</protein>